<keyword evidence="1" id="KW-0812">Transmembrane</keyword>
<feature type="transmembrane region" description="Helical" evidence="1">
    <location>
        <begin position="446"/>
        <end position="466"/>
    </location>
</feature>
<feature type="transmembrane region" description="Helical" evidence="1">
    <location>
        <begin position="375"/>
        <end position="393"/>
    </location>
</feature>
<comment type="caution">
    <text evidence="2">The sequence shown here is derived from an EMBL/GenBank/DDBJ whole genome shotgun (WGS) entry which is preliminary data.</text>
</comment>
<sequence length="881" mass="89269">MNDLAPLLNVLVPLAVLWLVIANRRLGRRISALERLAAQLPAVAPPADPMELPDAPRAADGASGPVVSRPAEQSFASRFGVLARGAAWLRANGVLAVSALSLSLAGLFATQYAAERGMLSPGLRVAVAMALGVAFVVAGDAIRRRATGRRGIAAGPLAAVFAGAGVVTVFGAVLAARMLYAMIGPDTALAGLVAVAALAVALGWFHGPALAAIGILGASGAPFLIGGETGQAALLQGYFGMVAIAGLTVNVLRRWRGIDALSLATPFCAAWAVMALAGGEGAFLALALTLAPVAIVLMHGTVMPDVPGPGPILARVRARGTPTGASIRALVVWGVAGLAVLDATARAPGLAPAAALGLAWLFAVAALWSRRWDAALDMAAIVAAALFVLTWQAQPSWIPAGILVDGAEEVEPGAYAVYAALAGAALAMAAAAVIRSAAASGWQGRAWAFAAAIVGPGVPALMELLWPAWAMPGTGARAALAMTLAATATGLAVRAARRDGDDRVRTALAALVAMSALALALFVTVSAGALSLALGVLVLGAAALDDRFDLPALSPFVQVGVAVLIWRGLVDPGLAAGIEDPALEAMLLHGVPAILVGAAWLLMRGADRPGARASLEGGGIVLAGIAASVWLLRLADDRPALWDVGAHWLAGLLASVWLLSAAASIRGAALARQARGEATPSLRHRFGQAIRYTSASVALLVALALMAGGLIFVHPLAGGQRVAGPVLFNTLVPGYLLPATIVLGCALRLPGLGRWPRLAGTALGGILVAHWAWLAIAHGWRGPDLAAASMGAGELWTMTAVLLLTGAALFGASLIGGSRPLRMVANSLLLAAIAKVFLVDVSGLDGLVRAGSFLILGLSLAGLAWVNRLVAARGRRREKLR</sequence>
<feature type="transmembrane region" description="Helical" evidence="1">
    <location>
        <begin position="283"/>
        <end position="304"/>
    </location>
</feature>
<feature type="transmembrane region" description="Helical" evidence="1">
    <location>
        <begin position="478"/>
        <end position="496"/>
    </location>
</feature>
<feature type="transmembrane region" description="Helical" evidence="1">
    <location>
        <begin position="121"/>
        <end position="142"/>
    </location>
</feature>
<protein>
    <submittedName>
        <fullName evidence="2">Membrane protein-like protein</fullName>
    </submittedName>
</protein>
<feature type="transmembrane region" description="Helical" evidence="1">
    <location>
        <begin position="413"/>
        <end position="434"/>
    </location>
</feature>
<feature type="transmembrane region" description="Helical" evidence="1">
    <location>
        <begin position="692"/>
        <end position="714"/>
    </location>
</feature>
<feature type="transmembrane region" description="Helical" evidence="1">
    <location>
        <begin position="210"/>
        <end position="227"/>
    </location>
</feature>
<dbReference type="OrthoDB" id="5422830at2"/>
<feature type="transmembrane region" description="Helical" evidence="1">
    <location>
        <begin position="6"/>
        <end position="26"/>
    </location>
</feature>
<dbReference type="AlphaFoldDB" id="K2H6F2"/>
<keyword evidence="1" id="KW-1133">Transmembrane helix</keyword>
<feature type="transmembrane region" description="Helical" evidence="1">
    <location>
        <begin position="850"/>
        <end position="871"/>
    </location>
</feature>
<evidence type="ECO:0000256" key="1">
    <source>
        <dbReference type="SAM" id="Phobius"/>
    </source>
</evidence>
<feature type="transmembrane region" description="Helical" evidence="1">
    <location>
        <begin position="586"/>
        <end position="603"/>
    </location>
</feature>
<evidence type="ECO:0000313" key="2">
    <source>
        <dbReference type="EMBL" id="EKE43168.1"/>
    </source>
</evidence>
<feature type="transmembrane region" description="Helical" evidence="1">
    <location>
        <begin position="87"/>
        <end position="109"/>
    </location>
</feature>
<feature type="transmembrane region" description="Helical" evidence="1">
    <location>
        <begin position="233"/>
        <end position="252"/>
    </location>
</feature>
<dbReference type="PANTHER" id="PTHR38434">
    <property type="entry name" value="BLL2549 PROTEIN"/>
    <property type="match status" value="1"/>
</dbReference>
<feature type="transmembrane region" description="Helical" evidence="1">
    <location>
        <begin position="823"/>
        <end position="844"/>
    </location>
</feature>
<feature type="transmembrane region" description="Helical" evidence="1">
    <location>
        <begin position="325"/>
        <end position="343"/>
    </location>
</feature>
<organism evidence="2 3">
    <name type="scientific">Oceaniovalibus guishaninsula JLT2003</name>
    <dbReference type="NCBI Taxonomy" id="1231392"/>
    <lineage>
        <taxon>Bacteria</taxon>
        <taxon>Pseudomonadati</taxon>
        <taxon>Pseudomonadota</taxon>
        <taxon>Alphaproteobacteria</taxon>
        <taxon>Rhodobacterales</taxon>
        <taxon>Roseobacteraceae</taxon>
        <taxon>Oceaniovalibus</taxon>
    </lineage>
</organism>
<feature type="transmembrane region" description="Helical" evidence="1">
    <location>
        <begin position="508"/>
        <end position="541"/>
    </location>
</feature>
<feature type="transmembrane region" description="Helical" evidence="1">
    <location>
        <begin position="796"/>
        <end position="816"/>
    </location>
</feature>
<dbReference type="InterPro" id="IPR019286">
    <property type="entry name" value="DUF2339_TM"/>
</dbReference>
<dbReference type="EMBL" id="AMGO01000068">
    <property type="protein sequence ID" value="EKE43168.1"/>
    <property type="molecule type" value="Genomic_DNA"/>
</dbReference>
<dbReference type="Pfam" id="PF10101">
    <property type="entry name" value="DUF2339"/>
    <property type="match status" value="1"/>
</dbReference>
<proteinExistence type="predicted"/>
<name>K2H6F2_9RHOB</name>
<dbReference type="STRING" id="1231392.OCGS_2759"/>
<dbReference type="eggNOG" id="COG5373">
    <property type="taxonomic scope" value="Bacteria"/>
</dbReference>
<feature type="transmembrane region" description="Helical" evidence="1">
    <location>
        <begin position="349"/>
        <end position="368"/>
    </location>
</feature>
<keyword evidence="1" id="KW-0472">Membrane</keyword>
<gene>
    <name evidence="2" type="ORF">OCGS_2759</name>
</gene>
<feature type="transmembrane region" description="Helical" evidence="1">
    <location>
        <begin position="188"/>
        <end position="205"/>
    </location>
</feature>
<reference evidence="2 3" key="1">
    <citation type="journal article" date="2012" name="J. Bacteriol.">
        <title>Draft Genome Sequence of Oceaniovalibus guishaninsula JLT2003T.</title>
        <authorList>
            <person name="Tang K."/>
            <person name="Liu K."/>
            <person name="Jiao N."/>
        </authorList>
    </citation>
    <scope>NUCLEOTIDE SEQUENCE [LARGE SCALE GENOMIC DNA]</scope>
    <source>
        <strain evidence="2 3">JLT2003</strain>
    </source>
</reference>
<dbReference type="RefSeq" id="WP_007427911.1">
    <property type="nucleotide sequence ID" value="NZ_AMGO01000068.1"/>
</dbReference>
<keyword evidence="3" id="KW-1185">Reference proteome</keyword>
<feature type="transmembrane region" description="Helical" evidence="1">
    <location>
        <begin position="259"/>
        <end position="277"/>
    </location>
</feature>
<dbReference type="Proteomes" id="UP000006765">
    <property type="component" value="Unassembled WGS sequence"/>
</dbReference>
<dbReference type="PANTHER" id="PTHR38434:SF1">
    <property type="entry name" value="BLL2549 PROTEIN"/>
    <property type="match status" value="1"/>
</dbReference>
<feature type="transmembrane region" description="Helical" evidence="1">
    <location>
        <begin position="726"/>
        <end position="746"/>
    </location>
</feature>
<accession>K2H6F2</accession>
<evidence type="ECO:0000313" key="3">
    <source>
        <dbReference type="Proteomes" id="UP000006765"/>
    </source>
</evidence>
<feature type="transmembrane region" description="Helical" evidence="1">
    <location>
        <begin position="154"/>
        <end position="176"/>
    </location>
</feature>
<feature type="transmembrane region" description="Helical" evidence="1">
    <location>
        <begin position="758"/>
        <end position="776"/>
    </location>
</feature>
<feature type="transmembrane region" description="Helical" evidence="1">
    <location>
        <begin position="615"/>
        <end position="635"/>
    </location>
</feature>
<feature type="transmembrane region" description="Helical" evidence="1">
    <location>
        <begin position="647"/>
        <end position="671"/>
    </location>
</feature>